<keyword evidence="3" id="KW-1185">Reference proteome</keyword>
<feature type="transmembrane region" description="Helical" evidence="1">
    <location>
        <begin position="12"/>
        <end position="35"/>
    </location>
</feature>
<name>A0ABU5QR33_9BACT</name>
<keyword evidence="1" id="KW-0472">Membrane</keyword>
<reference evidence="2 3" key="1">
    <citation type="submission" date="2023-12" db="EMBL/GenBank/DDBJ databases">
        <title>Novel species of the genus Arcicella isolated from rivers.</title>
        <authorList>
            <person name="Lu H."/>
        </authorList>
    </citation>
    <scope>NUCLEOTIDE SEQUENCE [LARGE SCALE GENOMIC DNA]</scope>
    <source>
        <strain evidence="2 3">LMG 21963</strain>
    </source>
</reference>
<organism evidence="2 3">
    <name type="scientific">Arcicella aquatica</name>
    <dbReference type="NCBI Taxonomy" id="217141"/>
    <lineage>
        <taxon>Bacteria</taxon>
        <taxon>Pseudomonadati</taxon>
        <taxon>Bacteroidota</taxon>
        <taxon>Cytophagia</taxon>
        <taxon>Cytophagales</taxon>
        <taxon>Flectobacillaceae</taxon>
        <taxon>Arcicella</taxon>
    </lineage>
</organism>
<keyword evidence="1" id="KW-0812">Transmembrane</keyword>
<dbReference type="RefSeq" id="WP_323251282.1">
    <property type="nucleotide sequence ID" value="NZ_JAYFUL010000032.1"/>
</dbReference>
<protein>
    <submittedName>
        <fullName evidence="2">Uncharacterized protein</fullName>
    </submittedName>
</protein>
<dbReference type="EMBL" id="JAYFUL010000032">
    <property type="protein sequence ID" value="MEA5259557.1"/>
    <property type="molecule type" value="Genomic_DNA"/>
</dbReference>
<dbReference type="Proteomes" id="UP001304671">
    <property type="component" value="Unassembled WGS sequence"/>
</dbReference>
<comment type="caution">
    <text evidence="2">The sequence shown here is derived from an EMBL/GenBank/DDBJ whole genome shotgun (WGS) entry which is preliminary data.</text>
</comment>
<keyword evidence="1" id="KW-1133">Transmembrane helix</keyword>
<gene>
    <name evidence="2" type="ORF">VB264_17295</name>
</gene>
<proteinExistence type="predicted"/>
<evidence type="ECO:0000313" key="2">
    <source>
        <dbReference type="EMBL" id="MEA5259557.1"/>
    </source>
</evidence>
<evidence type="ECO:0000313" key="3">
    <source>
        <dbReference type="Proteomes" id="UP001304671"/>
    </source>
</evidence>
<evidence type="ECO:0000256" key="1">
    <source>
        <dbReference type="SAM" id="Phobius"/>
    </source>
</evidence>
<sequence>MNHSSILLFNWNVYGIGVGTLTFCTWAVFFFYDYFISGQHSKESMFDNPSSSGKSFDTRTQIHAEEVAFDSMINQ</sequence>
<accession>A0ABU5QR33</accession>